<comment type="caution">
    <text evidence="2">The sequence shown here is derived from an EMBL/GenBank/DDBJ whole genome shotgun (WGS) entry which is preliminary data.</text>
</comment>
<evidence type="ECO:0000256" key="1">
    <source>
        <dbReference type="SAM" id="MobiDB-lite"/>
    </source>
</evidence>
<reference evidence="2 3" key="1">
    <citation type="submission" date="2017-12" db="EMBL/GenBank/DDBJ databases">
        <title>Streptomyces populusis sp. nov., a novel endophytic actinobacterium isolated from stems of Populus adenopoda Maxim.</title>
        <authorList>
            <person name="Wang Z."/>
        </authorList>
    </citation>
    <scope>NUCLEOTIDE SEQUENCE [LARGE SCALE GENOMIC DNA]</scope>
    <source>
        <strain evidence="2 3">A249</strain>
    </source>
</reference>
<accession>A0A2I0SSG9</accession>
<protein>
    <submittedName>
        <fullName evidence="2">Uncharacterized protein</fullName>
    </submittedName>
</protein>
<evidence type="ECO:0000313" key="3">
    <source>
        <dbReference type="Proteomes" id="UP000236178"/>
    </source>
</evidence>
<dbReference type="Proteomes" id="UP000236178">
    <property type="component" value="Unassembled WGS sequence"/>
</dbReference>
<feature type="compositionally biased region" description="Basic and acidic residues" evidence="1">
    <location>
        <begin position="1"/>
        <end position="12"/>
    </location>
</feature>
<keyword evidence="3" id="KW-1185">Reference proteome</keyword>
<evidence type="ECO:0000313" key="2">
    <source>
        <dbReference type="EMBL" id="PKT72868.1"/>
    </source>
</evidence>
<sequence>MCRGRPEPDREVVLPAPADLWPIGSGWLLCDEARSEAGAHAETETEAAYRGTSGSATAGGTSGGGADGTGGRSGIGQYRSPAGAVATTADGRSAKCFTGRDGRARRGCDSG</sequence>
<dbReference type="AlphaFoldDB" id="A0A2I0SSG9"/>
<feature type="region of interest" description="Disordered" evidence="1">
    <location>
        <begin position="1"/>
        <end position="21"/>
    </location>
</feature>
<dbReference type="OrthoDB" id="4339058at2"/>
<feature type="compositionally biased region" description="Gly residues" evidence="1">
    <location>
        <begin position="60"/>
        <end position="74"/>
    </location>
</feature>
<feature type="region of interest" description="Disordered" evidence="1">
    <location>
        <begin position="34"/>
        <end position="111"/>
    </location>
</feature>
<gene>
    <name evidence="2" type="ORF">CW362_11250</name>
</gene>
<name>A0A2I0SSG9_9ACTN</name>
<dbReference type="EMBL" id="PJOS01000016">
    <property type="protein sequence ID" value="PKT72868.1"/>
    <property type="molecule type" value="Genomic_DNA"/>
</dbReference>
<organism evidence="2 3">
    <name type="scientific">Streptomyces populi</name>
    <dbReference type="NCBI Taxonomy" id="2058924"/>
    <lineage>
        <taxon>Bacteria</taxon>
        <taxon>Bacillati</taxon>
        <taxon>Actinomycetota</taxon>
        <taxon>Actinomycetes</taxon>
        <taxon>Kitasatosporales</taxon>
        <taxon>Streptomycetaceae</taxon>
        <taxon>Streptomyces</taxon>
    </lineage>
</organism>
<feature type="compositionally biased region" description="Low complexity" evidence="1">
    <location>
        <begin position="44"/>
        <end position="59"/>
    </location>
</feature>
<feature type="compositionally biased region" description="Basic and acidic residues" evidence="1">
    <location>
        <begin position="98"/>
        <end position="111"/>
    </location>
</feature>
<proteinExistence type="predicted"/>
<feature type="compositionally biased region" description="Basic and acidic residues" evidence="1">
    <location>
        <begin position="34"/>
        <end position="43"/>
    </location>
</feature>